<proteinExistence type="predicted"/>
<keyword evidence="4" id="KW-1185">Reference proteome</keyword>
<organism evidence="3 4">
    <name type="scientific">Mesocestoides corti</name>
    <name type="common">Flatworm</name>
    <dbReference type="NCBI Taxonomy" id="53468"/>
    <lineage>
        <taxon>Eukaryota</taxon>
        <taxon>Metazoa</taxon>
        <taxon>Spiralia</taxon>
        <taxon>Lophotrochozoa</taxon>
        <taxon>Platyhelminthes</taxon>
        <taxon>Cestoda</taxon>
        <taxon>Eucestoda</taxon>
        <taxon>Cyclophyllidea</taxon>
        <taxon>Mesocestoididae</taxon>
        <taxon>Mesocestoides</taxon>
    </lineage>
</organism>
<evidence type="ECO:0000259" key="2">
    <source>
        <dbReference type="Pfam" id="PF08919"/>
    </source>
</evidence>
<reference evidence="5" key="2">
    <citation type="submission" date="2019-11" db="UniProtKB">
        <authorList>
            <consortium name="WormBaseParasite"/>
        </authorList>
    </citation>
    <scope>IDENTIFICATION</scope>
</reference>
<dbReference type="Proteomes" id="UP000267029">
    <property type="component" value="Unassembled WGS sequence"/>
</dbReference>
<dbReference type="WBParaSite" id="MCU_008615-RA">
    <property type="protein sequence ID" value="MCU_008615-RA"/>
    <property type="gene ID" value="MCU_008615"/>
</dbReference>
<feature type="domain" description="F-actin binding" evidence="2">
    <location>
        <begin position="439"/>
        <end position="535"/>
    </location>
</feature>
<feature type="compositionally biased region" description="Polar residues" evidence="1">
    <location>
        <begin position="274"/>
        <end position="292"/>
    </location>
</feature>
<accession>A0A0R3UNI7</accession>
<dbReference type="InterPro" id="IPR015015">
    <property type="entry name" value="F-actin-binding"/>
</dbReference>
<protein>
    <submittedName>
        <fullName evidence="5">FABD domain-containing protein</fullName>
    </submittedName>
</protein>
<dbReference type="GO" id="GO:0004715">
    <property type="term" value="F:non-membrane spanning protein tyrosine kinase activity"/>
    <property type="evidence" value="ECO:0007669"/>
    <property type="project" value="InterPro"/>
</dbReference>
<feature type="compositionally biased region" description="Pro residues" evidence="1">
    <location>
        <begin position="22"/>
        <end position="31"/>
    </location>
</feature>
<feature type="compositionally biased region" description="Polar residues" evidence="1">
    <location>
        <begin position="241"/>
        <end position="265"/>
    </location>
</feature>
<feature type="region of interest" description="Disordered" evidence="1">
    <location>
        <begin position="375"/>
        <end position="436"/>
    </location>
</feature>
<sequence>MHNSFDINAAVEHELQRDRIRMPPPPPPPPFFAHQRSSSCERVDDNSLVASAEVFRRGHAESFTSRDASVGSHCPPYNYHQQHHLQQGFASPSRGRMVPGNRFSEVFPASCMPPHQEVGSAGEPQDVHTAGSLGRKKAAPAPPMRTTTLRPEEQSEMLPTGLQVFTGDLHGCSRVVDDHLPSPPDVVCGNLHPHPGVHQLPQSSPPCVPEGHSLMTSSATFTTSPLTGAIRRAVLPVPPQRSESTRSQKSVNDFASQVSSHQPSKASPLKTHLTHSPPNGLATNPDFQNELSSRLKRQLEGSKSAVASNRSPGVSTLPKLKQPADGALTAEMIQASKSKLKTTSTPVVSEPQSPPLAPSVPAWKELVVQRRLKNAEAPVGKRMSWTPTSNTSAGSFKAQQPPSVESFPEEEDEDLPPIMSQSVTYGNGNEGAPTTGPLSYENLLKQVTSLCADLNLAKVNLPNEHNSALVDRIEGLKHACLSYVDEADCSAHSKFRFRDECARLQTAADALRAVCSVGGKPSSSSDCGGRRKTFQAACNTVEAIHQTLLRLPPSASAVPEAADDSCMSAGAV</sequence>
<dbReference type="Gene3D" id="1.20.120.330">
    <property type="entry name" value="Nucleotidyltransferases domain 2"/>
    <property type="match status" value="1"/>
</dbReference>
<name>A0A0R3UNI7_MESCO</name>
<feature type="compositionally biased region" description="Polar residues" evidence="1">
    <location>
        <begin position="305"/>
        <end position="314"/>
    </location>
</feature>
<evidence type="ECO:0000313" key="4">
    <source>
        <dbReference type="Proteomes" id="UP000267029"/>
    </source>
</evidence>
<reference evidence="3 4" key="1">
    <citation type="submission" date="2018-10" db="EMBL/GenBank/DDBJ databases">
        <authorList>
            <consortium name="Pathogen Informatics"/>
        </authorList>
    </citation>
    <scope>NUCLEOTIDE SEQUENCE [LARGE SCALE GENOMIC DNA]</scope>
</reference>
<feature type="region of interest" description="Disordered" evidence="1">
    <location>
        <begin position="115"/>
        <end position="156"/>
    </location>
</feature>
<dbReference type="EMBL" id="UXSR01005704">
    <property type="protein sequence ID" value="VDD83361.1"/>
    <property type="molecule type" value="Genomic_DNA"/>
</dbReference>
<evidence type="ECO:0000256" key="1">
    <source>
        <dbReference type="SAM" id="MobiDB-lite"/>
    </source>
</evidence>
<evidence type="ECO:0000313" key="5">
    <source>
        <dbReference type="WBParaSite" id="MCU_008615-RA"/>
    </source>
</evidence>
<gene>
    <name evidence="3" type="ORF">MCOS_LOCUS9364</name>
</gene>
<feature type="compositionally biased region" description="Polar residues" evidence="1">
    <location>
        <begin position="385"/>
        <end position="403"/>
    </location>
</feature>
<dbReference type="GO" id="GO:0005524">
    <property type="term" value="F:ATP binding"/>
    <property type="evidence" value="ECO:0007669"/>
    <property type="project" value="InterPro"/>
</dbReference>
<feature type="region of interest" description="Disordered" evidence="1">
    <location>
        <begin position="16"/>
        <end position="37"/>
    </location>
</feature>
<dbReference type="Pfam" id="PF08919">
    <property type="entry name" value="F_actin_bind"/>
    <property type="match status" value="1"/>
</dbReference>
<dbReference type="OrthoDB" id="6269989at2759"/>
<evidence type="ECO:0000313" key="3">
    <source>
        <dbReference type="EMBL" id="VDD83361.1"/>
    </source>
</evidence>
<dbReference type="AlphaFoldDB" id="A0A0R3UNI7"/>
<feature type="region of interest" description="Disordered" evidence="1">
    <location>
        <begin position="236"/>
        <end position="323"/>
    </location>
</feature>